<keyword evidence="4 8" id="KW-0812">Transmembrane</keyword>
<evidence type="ECO:0000256" key="1">
    <source>
        <dbReference type="ARBA" id="ARBA00004651"/>
    </source>
</evidence>
<feature type="transmembrane region" description="Helical" evidence="8">
    <location>
        <begin position="29"/>
        <end position="46"/>
    </location>
</feature>
<comment type="subcellular location">
    <subcellularLocation>
        <location evidence="1">Cell membrane</location>
        <topology evidence="1">Multi-pass membrane protein</topology>
    </subcellularLocation>
</comment>
<comment type="similarity">
    <text evidence="7">Belongs to the GntP permease family.</text>
</comment>
<keyword evidence="5 8" id="KW-1133">Transmembrane helix</keyword>
<evidence type="ECO:0000256" key="2">
    <source>
        <dbReference type="ARBA" id="ARBA00022448"/>
    </source>
</evidence>
<dbReference type="Proteomes" id="UP000030361">
    <property type="component" value="Chromosome"/>
</dbReference>
<dbReference type="GO" id="GO:0005886">
    <property type="term" value="C:plasma membrane"/>
    <property type="evidence" value="ECO:0007669"/>
    <property type="project" value="UniProtKB-SubCell"/>
</dbReference>
<feature type="transmembrane region" description="Helical" evidence="8">
    <location>
        <begin position="227"/>
        <end position="251"/>
    </location>
</feature>
<keyword evidence="10" id="KW-1185">Reference proteome</keyword>
<sequence>MQFIVLFLGIALLLYLIIRIKMNTFVALVLTAFVVALGLGMNPADVATTITKGIGSSMGDLAVVFGFGAMIGRLVSDAGGSYRISETLIGFFGKNRLQLAVVIASFIIGMSMFFEVGLVLLTPIIFAVALEAEIPFLYLGIPMLAALSTTQAFLPPQPAPTAVTLAMGANIGKVLIFGIIAAIPTVIVAGPLFSKLAKRYAPNAFEVKRELPALGEMKKFNLDETPGFGISMLTSLFPVIFMGASTIYQLVVTHGDKAAERHGFNAVMALIGTPTAAMLVSLLFAMWSMGIHQRKNMKEIGNTLNEAIKSVAVLLMIISGGAAFKQVLLDGGVGTAIQHAMSGVSLSPIILAWLIAVILRVALGSAAVASLTAAGLVMPLVTATHADPVMIVLAIGAGSVAASHVNDAGFWMVNEYFELTVKQTLQIWTVLETVLSVVGLAMVLIINAVVN</sequence>
<name>A0A1S6QIQ9_9LACO</name>
<feature type="transmembrane region" description="Helical" evidence="8">
    <location>
        <begin position="389"/>
        <end position="405"/>
    </location>
</feature>
<evidence type="ECO:0000256" key="6">
    <source>
        <dbReference type="ARBA" id="ARBA00023136"/>
    </source>
</evidence>
<accession>A0A1S6QIQ9</accession>
<dbReference type="NCBIfam" id="TIGR00791">
    <property type="entry name" value="gntP"/>
    <property type="match status" value="1"/>
</dbReference>
<feature type="transmembrane region" description="Helical" evidence="8">
    <location>
        <begin position="425"/>
        <end position="450"/>
    </location>
</feature>
<dbReference type="EMBL" id="CP018906">
    <property type="protein sequence ID" value="AQW21498.1"/>
    <property type="molecule type" value="Genomic_DNA"/>
</dbReference>
<evidence type="ECO:0000313" key="10">
    <source>
        <dbReference type="Proteomes" id="UP000030361"/>
    </source>
</evidence>
<dbReference type="eggNOG" id="COG2610">
    <property type="taxonomic scope" value="Bacteria"/>
</dbReference>
<dbReference type="PIRSF" id="PIRSF002746">
    <property type="entry name" value="Gluconate_transporter"/>
    <property type="match status" value="1"/>
</dbReference>
<feature type="transmembrane region" description="Helical" evidence="8">
    <location>
        <begin position="307"/>
        <end position="329"/>
    </location>
</feature>
<keyword evidence="3" id="KW-1003">Cell membrane</keyword>
<feature type="transmembrane region" description="Helical" evidence="8">
    <location>
        <begin position="58"/>
        <end position="76"/>
    </location>
</feature>
<dbReference type="AlphaFoldDB" id="A0A1S6QIQ9"/>
<protein>
    <submittedName>
        <fullName evidence="9">Gluconate permease</fullName>
    </submittedName>
</protein>
<feature type="transmembrane region" description="Helical" evidence="8">
    <location>
        <begin position="263"/>
        <end position="287"/>
    </location>
</feature>
<dbReference type="PANTHER" id="PTHR30354:SF22">
    <property type="entry name" value="HIGH-AFFINITY GLUCONATE TRANSPORTER"/>
    <property type="match status" value="1"/>
</dbReference>
<keyword evidence="6 8" id="KW-0472">Membrane</keyword>
<feature type="transmembrane region" description="Helical" evidence="8">
    <location>
        <begin position="174"/>
        <end position="193"/>
    </location>
</feature>
<evidence type="ECO:0000256" key="4">
    <source>
        <dbReference type="ARBA" id="ARBA00022692"/>
    </source>
</evidence>
<proteinExistence type="inferred from homology"/>
<evidence type="ECO:0000256" key="7">
    <source>
        <dbReference type="ARBA" id="ARBA00049663"/>
    </source>
</evidence>
<dbReference type="InterPro" id="IPR003474">
    <property type="entry name" value="Glcn_transporter"/>
</dbReference>
<dbReference type="PANTHER" id="PTHR30354">
    <property type="entry name" value="GNT FAMILY GLUCONATE TRANSPORTER"/>
    <property type="match status" value="1"/>
</dbReference>
<evidence type="ECO:0000256" key="3">
    <source>
        <dbReference type="ARBA" id="ARBA00022475"/>
    </source>
</evidence>
<gene>
    <name evidence="9" type="ORF">PL11_005900</name>
</gene>
<dbReference type="RefSeq" id="WP_035167973.1">
    <property type="nucleotide sequence ID" value="NZ_CP018906.1"/>
</dbReference>
<dbReference type="GO" id="GO:0015128">
    <property type="term" value="F:gluconate transmembrane transporter activity"/>
    <property type="evidence" value="ECO:0007669"/>
    <property type="project" value="InterPro"/>
</dbReference>
<evidence type="ECO:0000256" key="5">
    <source>
        <dbReference type="ARBA" id="ARBA00022989"/>
    </source>
</evidence>
<reference evidence="9 10" key="1">
    <citation type="journal article" date="2015" name="Genome Announc.">
        <title>Genome Sequence of Lactobacillus curieae CCTCC M 2011381T, a Novel Producer of Gamma-aminobutyric Acid.</title>
        <authorList>
            <person name="Wang Y."/>
            <person name="Wang Y."/>
            <person name="Lang C."/>
            <person name="Wei D."/>
            <person name="Xu P."/>
            <person name="Xie J."/>
        </authorList>
    </citation>
    <scope>NUCLEOTIDE SEQUENCE [LARGE SCALE GENOMIC DNA]</scope>
    <source>
        <strain evidence="9 10">CCTCC M 2011381</strain>
    </source>
</reference>
<evidence type="ECO:0000313" key="9">
    <source>
        <dbReference type="EMBL" id="AQW21498.1"/>
    </source>
</evidence>
<keyword evidence="2" id="KW-0813">Transport</keyword>
<feature type="transmembrane region" description="Helical" evidence="8">
    <location>
        <begin position="349"/>
        <end position="377"/>
    </location>
</feature>
<evidence type="ECO:0000256" key="8">
    <source>
        <dbReference type="SAM" id="Phobius"/>
    </source>
</evidence>
<feature type="transmembrane region" description="Helical" evidence="8">
    <location>
        <begin position="136"/>
        <end position="154"/>
    </location>
</feature>
<dbReference type="OrthoDB" id="9787129at2"/>
<feature type="transmembrane region" description="Helical" evidence="8">
    <location>
        <begin position="96"/>
        <end position="129"/>
    </location>
</feature>
<organism evidence="9 10">
    <name type="scientific">Lentilactobacillus curieae</name>
    <dbReference type="NCBI Taxonomy" id="1138822"/>
    <lineage>
        <taxon>Bacteria</taxon>
        <taxon>Bacillati</taxon>
        <taxon>Bacillota</taxon>
        <taxon>Bacilli</taxon>
        <taxon>Lactobacillales</taxon>
        <taxon>Lactobacillaceae</taxon>
        <taxon>Lentilactobacillus</taxon>
    </lineage>
</organism>
<dbReference type="Pfam" id="PF02447">
    <property type="entry name" value="GntP_permease"/>
    <property type="match status" value="1"/>
</dbReference>
<dbReference type="KEGG" id="lcu:PL11_005900"/>